<dbReference type="InterPro" id="IPR036412">
    <property type="entry name" value="HAD-like_sf"/>
</dbReference>
<dbReference type="NCBIfam" id="TIGR00685">
    <property type="entry name" value="T6PP"/>
    <property type="match status" value="1"/>
</dbReference>
<dbReference type="NCBIfam" id="TIGR01484">
    <property type="entry name" value="HAD-SF-IIB"/>
    <property type="match status" value="1"/>
</dbReference>
<dbReference type="CDD" id="cd03788">
    <property type="entry name" value="GT20_TPS"/>
    <property type="match status" value="1"/>
</dbReference>
<gene>
    <name evidence="3" type="ORF">M231_06293</name>
</gene>
<dbReference type="InterPro" id="IPR001830">
    <property type="entry name" value="Glyco_trans_20"/>
</dbReference>
<dbReference type="GO" id="GO:0004805">
    <property type="term" value="F:trehalose-phosphatase activity"/>
    <property type="evidence" value="ECO:0007669"/>
    <property type="project" value="TreeGrafter"/>
</dbReference>
<evidence type="ECO:0000313" key="3">
    <source>
        <dbReference type="EMBL" id="RXK36449.1"/>
    </source>
</evidence>
<accession>A0A4Q1BCB1</accession>
<dbReference type="AlphaFoldDB" id="A0A4Q1BCB1"/>
<name>A0A4Q1BCB1_TREME</name>
<dbReference type="SUPFAM" id="SSF56784">
    <property type="entry name" value="HAD-like"/>
    <property type="match status" value="1"/>
</dbReference>
<dbReference type="Gene3D" id="3.40.50.1000">
    <property type="entry name" value="HAD superfamily/HAD-like"/>
    <property type="match status" value="1"/>
</dbReference>
<dbReference type="Proteomes" id="UP000289152">
    <property type="component" value="Unassembled WGS sequence"/>
</dbReference>
<keyword evidence="4" id="KW-1185">Reference proteome</keyword>
<evidence type="ECO:0000256" key="1">
    <source>
        <dbReference type="ARBA" id="ARBA00005409"/>
    </source>
</evidence>
<reference evidence="3 4" key="1">
    <citation type="submission" date="2016-06" db="EMBL/GenBank/DDBJ databases">
        <title>Evolution of pathogenesis and genome organization in the Tremellales.</title>
        <authorList>
            <person name="Cuomo C."/>
            <person name="Litvintseva A."/>
            <person name="Heitman J."/>
            <person name="Chen Y."/>
            <person name="Sun S."/>
            <person name="Springer D."/>
            <person name="Dromer F."/>
            <person name="Young S."/>
            <person name="Zeng Q."/>
            <person name="Chapman S."/>
            <person name="Gujja S."/>
            <person name="Saif S."/>
            <person name="Birren B."/>
        </authorList>
    </citation>
    <scope>NUCLEOTIDE SEQUENCE [LARGE SCALE GENOMIC DNA]</scope>
    <source>
        <strain evidence="3 4">ATCC 28783</strain>
    </source>
</reference>
<dbReference type="InterPro" id="IPR023214">
    <property type="entry name" value="HAD_sf"/>
</dbReference>
<dbReference type="InterPro" id="IPR003337">
    <property type="entry name" value="Trehalose_PPase"/>
</dbReference>
<dbReference type="SUPFAM" id="SSF53756">
    <property type="entry name" value="UDP-Glycosyltransferase/glycogen phosphorylase"/>
    <property type="match status" value="1"/>
</dbReference>
<dbReference type="Gene3D" id="3.30.70.1020">
    <property type="entry name" value="Trehalose-6-phosphate phosphatase related protein, domain 2"/>
    <property type="match status" value="1"/>
</dbReference>
<dbReference type="GO" id="GO:0005992">
    <property type="term" value="P:trehalose biosynthetic process"/>
    <property type="evidence" value="ECO:0007669"/>
    <property type="project" value="InterPro"/>
</dbReference>
<proteinExistence type="inferred from homology"/>
<dbReference type="FunCoup" id="A0A4Q1BCB1">
    <property type="interactions" value="40"/>
</dbReference>
<dbReference type="Pfam" id="PF02358">
    <property type="entry name" value="Trehalose_PPase"/>
    <property type="match status" value="1"/>
</dbReference>
<dbReference type="FunFam" id="3.40.50.2000:FF:000036">
    <property type="entry name" value="Alpha,alpha-trehalose-phosphate synthase subunit Tps2"/>
    <property type="match status" value="1"/>
</dbReference>
<comment type="similarity">
    <text evidence="1">In the N-terminal section; belongs to the glycosyltransferase 20 family.</text>
</comment>
<dbReference type="InterPro" id="IPR006379">
    <property type="entry name" value="HAD-SF_hydro_IIB"/>
</dbReference>
<dbReference type="CDD" id="cd01627">
    <property type="entry name" value="HAD_TPP"/>
    <property type="match status" value="1"/>
</dbReference>
<dbReference type="GO" id="GO:0003825">
    <property type="term" value="F:alpha,alpha-trehalose-phosphate synthase (UDP-forming) activity"/>
    <property type="evidence" value="ECO:0007669"/>
    <property type="project" value="TreeGrafter"/>
</dbReference>
<dbReference type="OrthoDB" id="755951at2759"/>
<evidence type="ECO:0000256" key="2">
    <source>
        <dbReference type="ARBA" id="ARBA00006330"/>
    </source>
</evidence>
<dbReference type="InParanoid" id="A0A4Q1BCB1"/>
<comment type="similarity">
    <text evidence="2">In the C-terminal section; belongs to the trehalose phosphatase family.</text>
</comment>
<sequence length="918" mass="102224">MDSMHPDPDPPLPPSLPDIRSHIQRLEASLNDRGHHLSGRIIHVCHHLPVEIIRIVPPEALESGILSPPMTPEFKPEDQDAVVESIDAKWRIHSRTAHTAMVSGIKSLSETHEQLIVAWTGEVLLQSNTNVSPRPDNPGLPSMIASMANRLLAGKEEKSPAMQIESGLNHDPKDDTVLKVFTGEFNADEKKEIENELNRFTGVEYEIEKKGKLTYVPVFVPPDVSKSHYEGFCKRTLWPLFHYLLWLDSTATVPSPDPSWIAYHTTNLLFAQKVAEVYRPGDLVIVHDYHLLLAPKMIREALEIMVGMFMHTPWPSSEIFRCLPKILEGMLGANLVSFQTYSYSRHFVSTCIRVCGFESAPGGVDANGSFTAVEYCPIGIDIDRVSRDRDSPGVRPRMENLRMLYKDKKIIVGREKLDQAKGVYNKLQAFEKFLQVYPEWRGKVVLIQVTTPALSEHPKLERMTAELVSHINGAYGSLDFTPVHHYHQAIERDEYFGLLSVADLALITSLRDGMNTTSMEFILCQDQTNKSPIVLSEFMGTAASFHSALTINPHDLLGVADAINHGLSMSAEEKAERHAALYGGVVGHTSHTWAATVLKQLLQNVGGENMAHQTPALDVGVLAEAYKKASKRLMLFDYDGTLTPIVKVPSQAIPTDRTRAVIKALAADPKNVVYLISGRDSDFLVDHWGMVPNLGLSAEHGGFIKPPSGTEFVNMTENLDMSWYSEVEGIFRYYIERTSGSTLETKKSSLTWHYRNADPDYGEFQCKQCLDLLESSLAPRRPIEVLVGKKNLEVRPLAVNKGEIVRRLMYENPDADFIFCAGDDKTDEDMFRSLRSALPAGGPKPGQPVVLKPPVAVTSTMDPEEAEQLPDVELKVTHGGIFSTTVGPPAKRTLAEWHVTCPEEVVESLESLLENEQA</sequence>
<dbReference type="STRING" id="5217.A0A4Q1BCB1"/>
<dbReference type="PANTHER" id="PTHR10788">
    <property type="entry name" value="TREHALOSE-6-PHOSPHATE SYNTHASE"/>
    <property type="match status" value="1"/>
</dbReference>
<dbReference type="GO" id="GO:0005946">
    <property type="term" value="C:alpha,alpha-trehalose-phosphate synthase complex (UDP-forming)"/>
    <property type="evidence" value="ECO:0007669"/>
    <property type="project" value="TreeGrafter"/>
</dbReference>
<organism evidence="3 4">
    <name type="scientific">Tremella mesenterica</name>
    <name type="common">Jelly fungus</name>
    <dbReference type="NCBI Taxonomy" id="5217"/>
    <lineage>
        <taxon>Eukaryota</taxon>
        <taxon>Fungi</taxon>
        <taxon>Dikarya</taxon>
        <taxon>Basidiomycota</taxon>
        <taxon>Agaricomycotina</taxon>
        <taxon>Tremellomycetes</taxon>
        <taxon>Tremellales</taxon>
        <taxon>Tremellaceae</taxon>
        <taxon>Tremella</taxon>
    </lineage>
</organism>
<dbReference type="VEuPathDB" id="FungiDB:TREMEDRAFT_30562"/>
<dbReference type="Gene3D" id="3.40.50.2000">
    <property type="entry name" value="Glycogen Phosphorylase B"/>
    <property type="match status" value="2"/>
</dbReference>
<dbReference type="Pfam" id="PF00982">
    <property type="entry name" value="Glyco_transf_20"/>
    <property type="match status" value="1"/>
</dbReference>
<dbReference type="EMBL" id="SDIL01000097">
    <property type="protein sequence ID" value="RXK36449.1"/>
    <property type="molecule type" value="Genomic_DNA"/>
</dbReference>
<dbReference type="GO" id="GO:0005829">
    <property type="term" value="C:cytosol"/>
    <property type="evidence" value="ECO:0007669"/>
    <property type="project" value="TreeGrafter"/>
</dbReference>
<comment type="caution">
    <text evidence="3">The sequence shown here is derived from an EMBL/GenBank/DDBJ whole genome shotgun (WGS) entry which is preliminary data.</text>
</comment>
<evidence type="ECO:0000313" key="4">
    <source>
        <dbReference type="Proteomes" id="UP000289152"/>
    </source>
</evidence>
<dbReference type="PANTHER" id="PTHR10788:SF123">
    <property type="entry name" value="TREHALOSE-PHOSPHATASE"/>
    <property type="match status" value="1"/>
</dbReference>
<protein>
    <submittedName>
        <fullName evidence="3">Trehalose-phosphatase</fullName>
    </submittedName>
</protein>
<dbReference type="FunFam" id="3.30.70.1020:FF:000002">
    <property type="entry name" value="Trehalose-6-phosphate synthase 2"/>
    <property type="match status" value="1"/>
</dbReference>